<dbReference type="InterPro" id="IPR036388">
    <property type="entry name" value="WH-like_DNA-bd_sf"/>
</dbReference>
<dbReference type="InterPro" id="IPR014284">
    <property type="entry name" value="RNA_pol_sigma-70_dom"/>
</dbReference>
<evidence type="ECO:0000313" key="9">
    <source>
        <dbReference type="Proteomes" id="UP000666369"/>
    </source>
</evidence>
<dbReference type="Gene3D" id="1.10.10.10">
    <property type="entry name" value="Winged helix-like DNA-binding domain superfamily/Winged helix DNA-binding domain"/>
    <property type="match status" value="1"/>
</dbReference>
<reference evidence="8 9" key="1">
    <citation type="submission" date="2020-01" db="EMBL/GenBank/DDBJ databases">
        <authorList>
            <person name="Lee S.D."/>
        </authorList>
    </citation>
    <scope>NUCLEOTIDE SEQUENCE [LARGE SCALE GENOMIC DNA]</scope>
    <source>
        <strain evidence="8 9">SAP-35</strain>
    </source>
</reference>
<dbReference type="Pfam" id="PF08281">
    <property type="entry name" value="Sigma70_r4_2"/>
    <property type="match status" value="1"/>
</dbReference>
<dbReference type="InterPro" id="IPR039425">
    <property type="entry name" value="RNA_pol_sigma-70-like"/>
</dbReference>
<accession>A0ABX0FNZ1</accession>
<gene>
    <name evidence="8" type="ORF">GW587_18280</name>
</gene>
<keyword evidence="4" id="KW-0238">DNA-binding</keyword>
<evidence type="ECO:0000259" key="6">
    <source>
        <dbReference type="Pfam" id="PF04542"/>
    </source>
</evidence>
<dbReference type="Pfam" id="PF04542">
    <property type="entry name" value="Sigma70_r2"/>
    <property type="match status" value="1"/>
</dbReference>
<dbReference type="InterPro" id="IPR013325">
    <property type="entry name" value="RNA_pol_sigma_r2"/>
</dbReference>
<dbReference type="PANTHER" id="PTHR43133">
    <property type="entry name" value="RNA POLYMERASE ECF-TYPE SIGMA FACTO"/>
    <property type="match status" value="1"/>
</dbReference>
<name>A0ABX0FNZ1_9BURK</name>
<keyword evidence="5" id="KW-0804">Transcription</keyword>
<feature type="domain" description="RNA polymerase sigma-70 region 2" evidence="6">
    <location>
        <begin position="2"/>
        <end position="54"/>
    </location>
</feature>
<evidence type="ECO:0000256" key="5">
    <source>
        <dbReference type="ARBA" id="ARBA00023163"/>
    </source>
</evidence>
<sequence>MLRRVCNGSAEIDDVIQEVYYKVLTMGSMDHVRDARPFLVRMAKNVVLMRIRRDAIVDIEAVANLEELQIADASPSPERVALARAELKWVLGLMANLPDRCKEVFNARRIEGLSQRETAESLGISEGIVEQETIRGIKLIQKMVANIGVNDELFQSRAHAGKFPLRKNHGYD</sequence>
<keyword evidence="9" id="KW-1185">Reference proteome</keyword>
<comment type="caution">
    <text evidence="8">The sequence shown here is derived from an EMBL/GenBank/DDBJ whole genome shotgun (WGS) entry which is preliminary data.</text>
</comment>
<reference evidence="9" key="2">
    <citation type="submission" date="2023-07" db="EMBL/GenBank/DDBJ databases">
        <title>Duganella aceri sp. nov., isolated from tree sap.</title>
        <authorList>
            <person name="Kim I.S."/>
        </authorList>
    </citation>
    <scope>NUCLEOTIDE SEQUENCE [LARGE SCALE GENOMIC DNA]</scope>
    <source>
        <strain evidence="9">SAP-35</strain>
    </source>
</reference>
<dbReference type="NCBIfam" id="TIGR02937">
    <property type="entry name" value="sigma70-ECF"/>
    <property type="match status" value="1"/>
</dbReference>
<dbReference type="PANTHER" id="PTHR43133:SF8">
    <property type="entry name" value="RNA POLYMERASE SIGMA FACTOR HI_1459-RELATED"/>
    <property type="match status" value="1"/>
</dbReference>
<evidence type="ECO:0000259" key="7">
    <source>
        <dbReference type="Pfam" id="PF08281"/>
    </source>
</evidence>
<dbReference type="InterPro" id="IPR013249">
    <property type="entry name" value="RNA_pol_sigma70_r4_t2"/>
</dbReference>
<proteinExistence type="inferred from homology"/>
<evidence type="ECO:0000256" key="4">
    <source>
        <dbReference type="ARBA" id="ARBA00023125"/>
    </source>
</evidence>
<keyword evidence="2" id="KW-0805">Transcription regulation</keyword>
<evidence type="ECO:0000313" key="8">
    <source>
        <dbReference type="EMBL" id="NGZ86192.1"/>
    </source>
</evidence>
<evidence type="ECO:0000256" key="1">
    <source>
        <dbReference type="ARBA" id="ARBA00010641"/>
    </source>
</evidence>
<dbReference type="SUPFAM" id="SSF88946">
    <property type="entry name" value="Sigma2 domain of RNA polymerase sigma factors"/>
    <property type="match status" value="1"/>
</dbReference>
<dbReference type="Gene3D" id="1.10.1740.10">
    <property type="match status" value="1"/>
</dbReference>
<organism evidence="8 9">
    <name type="scientific">Duganella aceris</name>
    <dbReference type="NCBI Taxonomy" id="2703883"/>
    <lineage>
        <taxon>Bacteria</taxon>
        <taxon>Pseudomonadati</taxon>
        <taxon>Pseudomonadota</taxon>
        <taxon>Betaproteobacteria</taxon>
        <taxon>Burkholderiales</taxon>
        <taxon>Oxalobacteraceae</taxon>
        <taxon>Telluria group</taxon>
        <taxon>Duganella</taxon>
    </lineage>
</organism>
<dbReference type="InterPro" id="IPR007627">
    <property type="entry name" value="RNA_pol_sigma70_r2"/>
</dbReference>
<dbReference type="Proteomes" id="UP000666369">
    <property type="component" value="Unassembled WGS sequence"/>
</dbReference>
<keyword evidence="3" id="KW-0731">Sigma factor</keyword>
<protein>
    <submittedName>
        <fullName evidence="8">Sigma-70 family RNA polymerase sigma factor</fullName>
    </submittedName>
</protein>
<evidence type="ECO:0000256" key="2">
    <source>
        <dbReference type="ARBA" id="ARBA00023015"/>
    </source>
</evidence>
<dbReference type="InterPro" id="IPR013324">
    <property type="entry name" value="RNA_pol_sigma_r3/r4-like"/>
</dbReference>
<evidence type="ECO:0000256" key="3">
    <source>
        <dbReference type="ARBA" id="ARBA00023082"/>
    </source>
</evidence>
<dbReference type="SUPFAM" id="SSF88659">
    <property type="entry name" value="Sigma3 and sigma4 domains of RNA polymerase sigma factors"/>
    <property type="match status" value="1"/>
</dbReference>
<comment type="similarity">
    <text evidence="1">Belongs to the sigma-70 factor family. ECF subfamily.</text>
</comment>
<feature type="domain" description="RNA polymerase sigma factor 70 region 4 type 2" evidence="7">
    <location>
        <begin position="89"/>
        <end position="133"/>
    </location>
</feature>
<dbReference type="EMBL" id="JAADJT010000008">
    <property type="protein sequence ID" value="NGZ86192.1"/>
    <property type="molecule type" value="Genomic_DNA"/>
</dbReference>